<reference evidence="1 2" key="1">
    <citation type="journal article" date="2022" name="Genome Biol. Evol.">
        <title>The Spruce Budworm Genome: Reconstructing the Evolutionary History of Antifreeze Proteins.</title>
        <authorList>
            <person name="Beliveau C."/>
            <person name="Gagne P."/>
            <person name="Picq S."/>
            <person name="Vernygora O."/>
            <person name="Keeling C.I."/>
            <person name="Pinkney K."/>
            <person name="Doucet D."/>
            <person name="Wen F."/>
            <person name="Johnston J.S."/>
            <person name="Maaroufi H."/>
            <person name="Boyle B."/>
            <person name="Laroche J."/>
            <person name="Dewar K."/>
            <person name="Juretic N."/>
            <person name="Blackburn G."/>
            <person name="Nisole A."/>
            <person name="Brunet B."/>
            <person name="Brandao M."/>
            <person name="Lumley L."/>
            <person name="Duan J."/>
            <person name="Quan G."/>
            <person name="Lucarotti C.J."/>
            <person name="Roe A.D."/>
            <person name="Sperling F.A.H."/>
            <person name="Levesque R.C."/>
            <person name="Cusson M."/>
        </authorList>
    </citation>
    <scope>NUCLEOTIDE SEQUENCE [LARGE SCALE GENOMIC DNA]</scope>
    <source>
        <strain evidence="1">Glfc:IPQL:Cfum</strain>
    </source>
</reference>
<organism evidence="1 2">
    <name type="scientific">Choristoneura fumiferana</name>
    <name type="common">Spruce budworm moth</name>
    <name type="synonym">Archips fumiferana</name>
    <dbReference type="NCBI Taxonomy" id="7141"/>
    <lineage>
        <taxon>Eukaryota</taxon>
        <taxon>Metazoa</taxon>
        <taxon>Ecdysozoa</taxon>
        <taxon>Arthropoda</taxon>
        <taxon>Hexapoda</taxon>
        <taxon>Insecta</taxon>
        <taxon>Pterygota</taxon>
        <taxon>Neoptera</taxon>
        <taxon>Endopterygota</taxon>
        <taxon>Lepidoptera</taxon>
        <taxon>Glossata</taxon>
        <taxon>Ditrysia</taxon>
        <taxon>Tortricoidea</taxon>
        <taxon>Tortricidae</taxon>
        <taxon>Tortricinae</taxon>
        <taxon>Choristoneura</taxon>
    </lineage>
</organism>
<accession>A0ACC0J6Q3</accession>
<comment type="caution">
    <text evidence="1">The sequence shown here is derived from an EMBL/GenBank/DDBJ whole genome shotgun (WGS) entry which is preliminary data.</text>
</comment>
<dbReference type="Proteomes" id="UP001064048">
    <property type="component" value="Chromosome 14"/>
</dbReference>
<dbReference type="EMBL" id="CM046114">
    <property type="protein sequence ID" value="KAI8419777.1"/>
    <property type="molecule type" value="Genomic_DNA"/>
</dbReference>
<gene>
    <name evidence="1" type="ORF">MSG28_008439</name>
</gene>
<evidence type="ECO:0000313" key="1">
    <source>
        <dbReference type="EMBL" id="KAI8419777.1"/>
    </source>
</evidence>
<name>A0ACC0J6Q3_CHOFU</name>
<keyword evidence="2" id="KW-1185">Reference proteome</keyword>
<evidence type="ECO:0000313" key="2">
    <source>
        <dbReference type="Proteomes" id="UP001064048"/>
    </source>
</evidence>
<proteinExistence type="predicted"/>
<sequence>MARKGQVSIQDNVENDEEFEAYLQAHIHQLICMEVYSEFCGPCLAAGNAIRKGKLEIGQENIAMVKALADNIDALRRDRAAVEGEADRNLSVGAKDEIQLTEEDAKELLYMSDVEPNEACIHALLKGEALLG</sequence>
<protein>
    <submittedName>
        <fullName evidence="1">Uncharacterized protein</fullName>
    </submittedName>
</protein>